<comment type="caution">
    <text evidence="1">The sequence shown here is derived from an EMBL/GenBank/DDBJ whole genome shotgun (WGS) entry which is preliminary data.</text>
</comment>
<evidence type="ECO:0000313" key="2">
    <source>
        <dbReference type="Proteomes" id="UP001162992"/>
    </source>
</evidence>
<evidence type="ECO:0000313" key="1">
    <source>
        <dbReference type="EMBL" id="KAJ7518332.1"/>
    </source>
</evidence>
<dbReference type="EMBL" id="CM055112">
    <property type="protein sequence ID" value="KAJ7518332.1"/>
    <property type="molecule type" value="Genomic_DNA"/>
</dbReference>
<dbReference type="Proteomes" id="UP001162992">
    <property type="component" value="Chromosome 21"/>
</dbReference>
<gene>
    <name evidence="1" type="ORF">O6H91_21G064300</name>
</gene>
<reference evidence="2" key="1">
    <citation type="journal article" date="2024" name="Proc. Natl. Acad. Sci. U.S.A.">
        <title>Extraordinary preservation of gene collinearity over three hundred million years revealed in homosporous lycophytes.</title>
        <authorList>
            <person name="Li C."/>
            <person name="Wickell D."/>
            <person name="Kuo L.Y."/>
            <person name="Chen X."/>
            <person name="Nie B."/>
            <person name="Liao X."/>
            <person name="Peng D."/>
            <person name="Ji J."/>
            <person name="Jenkins J."/>
            <person name="Williams M."/>
            <person name="Shu S."/>
            <person name="Plott C."/>
            <person name="Barry K."/>
            <person name="Rajasekar S."/>
            <person name="Grimwood J."/>
            <person name="Han X."/>
            <person name="Sun S."/>
            <person name="Hou Z."/>
            <person name="He W."/>
            <person name="Dai G."/>
            <person name="Sun C."/>
            <person name="Schmutz J."/>
            <person name="Leebens-Mack J.H."/>
            <person name="Li F.W."/>
            <person name="Wang L."/>
        </authorList>
    </citation>
    <scope>NUCLEOTIDE SEQUENCE [LARGE SCALE GENOMIC DNA]</scope>
    <source>
        <strain evidence="2">cv. PW_Plant_1</strain>
    </source>
</reference>
<proteinExistence type="predicted"/>
<keyword evidence="2" id="KW-1185">Reference proteome</keyword>
<accession>A0ACC2AL82</accession>
<organism evidence="1 2">
    <name type="scientific">Diphasiastrum complanatum</name>
    <name type="common">Issler's clubmoss</name>
    <name type="synonym">Lycopodium complanatum</name>
    <dbReference type="NCBI Taxonomy" id="34168"/>
    <lineage>
        <taxon>Eukaryota</taxon>
        <taxon>Viridiplantae</taxon>
        <taxon>Streptophyta</taxon>
        <taxon>Embryophyta</taxon>
        <taxon>Tracheophyta</taxon>
        <taxon>Lycopodiopsida</taxon>
        <taxon>Lycopodiales</taxon>
        <taxon>Lycopodiaceae</taxon>
        <taxon>Lycopodioideae</taxon>
        <taxon>Diphasiastrum</taxon>
    </lineage>
</organism>
<sequence length="584" mass="65888">MSSGSTRRPEPFWPRQVVKKFLNLKSSGDEFSADEDEGGFSEVESPESVNSDPDKEHINKTKALPPRHPNAGNFEDWQNQHSRRPMRVPAKQNSKRLWKHLLDDHEYRVYIGTWNVAGKSPSTDLDLGQWLNIKELADIYVIGFQEIVPLNAGNVLGAEDGAPATKWEELIRQTLNRTLRRSTSAPPAALLEATDMYQSVKPLEASASEDTSEGEAFRSVIHHADKRGIVMMQNVIVNSKPGKHRKAHSACEPTDLNWSLDNVHPVVVYNEDESSDEASTTSEGCKARSEPVSFSETALPGELSPPNDETLGAESEQGCGPYTRIISKQMVGIFITIWVRRELRRHVHSLKVSCVGCGLMGYYGNKGSVAVSMCLHETSFCFICTHLTSGEKEGDELRRNADVSEILRRTYFARSPKLDWMEMPHSILGHDRIILFGDLNYRLIPSHPNTKAQLAQKNWKMLLEIDQLKIEQGVGRVFEGWKEGPIQFPPTYKYKVNSEGYFGENSRPGGKSRTPAWCDRILWLGKGLKQISYARAESRFSDHRPVSAVFLAEVKFISNNTLKRLTNSSRRDKRDKTLPWQGQL</sequence>
<protein>
    <submittedName>
        <fullName evidence="1">Uncharacterized protein</fullName>
    </submittedName>
</protein>
<name>A0ACC2AL82_DIPCM</name>